<keyword evidence="1" id="KW-1133">Transmembrane helix</keyword>
<dbReference type="WBParaSite" id="PgR012_g053_t03">
    <property type="protein sequence ID" value="PgR012_g053_t03"/>
    <property type="gene ID" value="PgR012_g053"/>
</dbReference>
<evidence type="ECO:0000313" key="2">
    <source>
        <dbReference type="Proteomes" id="UP000887569"/>
    </source>
</evidence>
<evidence type="ECO:0000256" key="1">
    <source>
        <dbReference type="SAM" id="Phobius"/>
    </source>
</evidence>
<feature type="transmembrane region" description="Helical" evidence="1">
    <location>
        <begin position="18"/>
        <end position="37"/>
    </location>
</feature>
<keyword evidence="2" id="KW-1185">Reference proteome</keyword>
<keyword evidence="1" id="KW-0812">Transmembrane</keyword>
<keyword evidence="1" id="KW-0472">Membrane</keyword>
<reference evidence="3" key="1">
    <citation type="submission" date="2022-11" db="UniProtKB">
        <authorList>
            <consortium name="WormBaseParasite"/>
        </authorList>
    </citation>
    <scope>IDENTIFICATION</scope>
</reference>
<dbReference type="Proteomes" id="UP000887569">
    <property type="component" value="Unplaced"/>
</dbReference>
<organism evidence="2 3">
    <name type="scientific">Parascaris univalens</name>
    <name type="common">Nematode worm</name>
    <dbReference type="NCBI Taxonomy" id="6257"/>
    <lineage>
        <taxon>Eukaryota</taxon>
        <taxon>Metazoa</taxon>
        <taxon>Ecdysozoa</taxon>
        <taxon>Nematoda</taxon>
        <taxon>Chromadorea</taxon>
        <taxon>Rhabditida</taxon>
        <taxon>Spirurina</taxon>
        <taxon>Ascaridomorpha</taxon>
        <taxon>Ascaridoidea</taxon>
        <taxon>Ascarididae</taxon>
        <taxon>Parascaris</taxon>
    </lineage>
</organism>
<name>A0A915AN75_PARUN</name>
<dbReference type="AlphaFoldDB" id="A0A915AN75"/>
<accession>A0A915AN75</accession>
<evidence type="ECO:0000313" key="3">
    <source>
        <dbReference type="WBParaSite" id="PgR012_g053_t03"/>
    </source>
</evidence>
<protein>
    <submittedName>
        <fullName evidence="3">Uncharacterized protein</fullName>
    </submittedName>
</protein>
<sequence length="79" mass="9249">GIVMDEYCWWTSSRNSHLLLSCFITLLWLLTIIAAITRAEILFKEERTLLNTIRKHRQKTLTLDVSSFEGVQEAPERQI</sequence>
<proteinExistence type="predicted"/>